<feature type="transmembrane region" description="Helical" evidence="1">
    <location>
        <begin position="74"/>
        <end position="94"/>
    </location>
</feature>
<protein>
    <recommendedName>
        <fullName evidence="4">Tripartite tricarboxylate transporter TctB family protein</fullName>
    </recommendedName>
</protein>
<feature type="transmembrane region" description="Helical" evidence="1">
    <location>
        <begin position="128"/>
        <end position="150"/>
    </location>
</feature>
<comment type="caution">
    <text evidence="2">The sequence shown here is derived from an EMBL/GenBank/DDBJ whole genome shotgun (WGS) entry which is preliminary data.</text>
</comment>
<evidence type="ECO:0000256" key="1">
    <source>
        <dbReference type="SAM" id="Phobius"/>
    </source>
</evidence>
<keyword evidence="1" id="KW-0812">Transmembrane</keyword>
<feature type="transmembrane region" description="Helical" evidence="1">
    <location>
        <begin position="6"/>
        <end position="24"/>
    </location>
</feature>
<evidence type="ECO:0000313" key="2">
    <source>
        <dbReference type="EMBL" id="MFD1513148.1"/>
    </source>
</evidence>
<proteinExistence type="predicted"/>
<reference evidence="2 3" key="1">
    <citation type="journal article" date="2019" name="Int. J. Syst. Evol. Microbiol.">
        <title>The Global Catalogue of Microorganisms (GCM) 10K type strain sequencing project: providing services to taxonomists for standard genome sequencing and annotation.</title>
        <authorList>
            <consortium name="The Broad Institute Genomics Platform"/>
            <consortium name="The Broad Institute Genome Sequencing Center for Infectious Disease"/>
            <person name="Wu L."/>
            <person name="Ma J."/>
        </authorList>
    </citation>
    <scope>NUCLEOTIDE SEQUENCE [LARGE SCALE GENOMIC DNA]</scope>
    <source>
        <strain evidence="2 3">CGMCC 1.12563</strain>
    </source>
</reference>
<feature type="transmembrane region" description="Helical" evidence="1">
    <location>
        <begin position="99"/>
        <end position="116"/>
    </location>
</feature>
<sequence>MLGRGLLLGGGCIYVVSGVAVTVAERLERRLTPTGATLVATVGFVTALVVRVLSFTAGRPGLPPSGVQFDDLAFGGPLIPILAVVATSVVFAVLSSPTLRLGVAMLASIPFVYPIVTADQRGLEAIGVVYFSGVFFGMAVLMSVPVYLTVSAQRVSSDPPRRETAG</sequence>
<dbReference type="AlphaFoldDB" id="A0ABD6AUC5"/>
<gene>
    <name evidence="2" type="ORF">ACFSBT_07655</name>
</gene>
<dbReference type="Proteomes" id="UP001597187">
    <property type="component" value="Unassembled WGS sequence"/>
</dbReference>
<name>A0ABD6AUC5_9EURY</name>
<dbReference type="EMBL" id="JBHUDC010000003">
    <property type="protein sequence ID" value="MFD1513148.1"/>
    <property type="molecule type" value="Genomic_DNA"/>
</dbReference>
<keyword evidence="1" id="KW-1133">Transmembrane helix</keyword>
<feature type="transmembrane region" description="Helical" evidence="1">
    <location>
        <begin position="36"/>
        <end position="54"/>
    </location>
</feature>
<accession>A0ABD6AUC5</accession>
<keyword evidence="1" id="KW-0472">Membrane</keyword>
<evidence type="ECO:0008006" key="4">
    <source>
        <dbReference type="Google" id="ProtNLM"/>
    </source>
</evidence>
<evidence type="ECO:0000313" key="3">
    <source>
        <dbReference type="Proteomes" id="UP001597187"/>
    </source>
</evidence>
<organism evidence="2 3">
    <name type="scientific">Halomarina rubra</name>
    <dbReference type="NCBI Taxonomy" id="2071873"/>
    <lineage>
        <taxon>Archaea</taxon>
        <taxon>Methanobacteriati</taxon>
        <taxon>Methanobacteriota</taxon>
        <taxon>Stenosarchaea group</taxon>
        <taxon>Halobacteria</taxon>
        <taxon>Halobacteriales</taxon>
        <taxon>Natronomonadaceae</taxon>
        <taxon>Halomarina</taxon>
    </lineage>
</organism>
<dbReference type="RefSeq" id="WP_250873108.1">
    <property type="nucleotide sequence ID" value="NZ_JALXFV010000003.1"/>
</dbReference>
<keyword evidence="3" id="KW-1185">Reference proteome</keyword>